<accession>A0A642V368</accession>
<dbReference type="Pfam" id="PF16334">
    <property type="entry name" value="DUF4964"/>
    <property type="match status" value="1"/>
</dbReference>
<dbReference type="GO" id="GO:0005975">
    <property type="term" value="P:carbohydrate metabolic process"/>
    <property type="evidence" value="ECO:0007669"/>
    <property type="project" value="InterPro"/>
</dbReference>
<dbReference type="Pfam" id="PF16335">
    <property type="entry name" value="GtaA_6_Hairpin"/>
    <property type="match status" value="1"/>
</dbReference>
<protein>
    <recommendedName>
        <fullName evidence="7">Glutaminase A</fullName>
    </recommendedName>
</protein>
<dbReference type="SUPFAM" id="SSF48208">
    <property type="entry name" value="Six-hairpin glycosidases"/>
    <property type="match status" value="1"/>
</dbReference>
<dbReference type="GO" id="GO:0004553">
    <property type="term" value="F:hydrolase activity, hydrolyzing O-glycosyl compounds"/>
    <property type="evidence" value="ECO:0007669"/>
    <property type="project" value="UniProtKB-ARBA"/>
</dbReference>
<dbReference type="Gene3D" id="1.50.10.10">
    <property type="match status" value="1"/>
</dbReference>
<feature type="domain" description="DUF4964" evidence="2">
    <location>
        <begin position="11"/>
        <end position="84"/>
    </location>
</feature>
<organism evidence="5 6">
    <name type="scientific">Trichomonascus ciferrii</name>
    <dbReference type="NCBI Taxonomy" id="44093"/>
    <lineage>
        <taxon>Eukaryota</taxon>
        <taxon>Fungi</taxon>
        <taxon>Dikarya</taxon>
        <taxon>Ascomycota</taxon>
        <taxon>Saccharomycotina</taxon>
        <taxon>Dipodascomycetes</taxon>
        <taxon>Dipodascales</taxon>
        <taxon>Trichomonascaceae</taxon>
        <taxon>Trichomonascus</taxon>
        <taxon>Trichomonascus ciferrii complex</taxon>
    </lineage>
</organism>
<comment type="caution">
    <text evidence="5">The sequence shown here is derived from an EMBL/GenBank/DDBJ whole genome shotgun (WGS) entry which is preliminary data.</text>
</comment>
<reference evidence="5" key="1">
    <citation type="journal article" date="2019" name="G3 (Bethesda)">
        <title>Genome Assemblies of Two Rare Opportunistic Yeast Pathogens: Diutina rugosa (syn. Candida rugosa) and Trichomonascus ciferrii (syn. Candida ciferrii).</title>
        <authorList>
            <person name="Mixao V."/>
            <person name="Saus E."/>
            <person name="Hansen A.P."/>
            <person name="Lass-Florl C."/>
            <person name="Gabaldon T."/>
        </authorList>
    </citation>
    <scope>NUCLEOTIDE SEQUENCE</scope>
    <source>
        <strain evidence="5">CBS 4856</strain>
    </source>
</reference>
<evidence type="ECO:0000313" key="6">
    <source>
        <dbReference type="Proteomes" id="UP000761534"/>
    </source>
</evidence>
<feature type="domain" description="Glutaminase A central" evidence="3">
    <location>
        <begin position="419"/>
        <end position="766"/>
    </location>
</feature>
<evidence type="ECO:0000313" key="5">
    <source>
        <dbReference type="EMBL" id="KAA8912557.1"/>
    </source>
</evidence>
<dbReference type="InterPro" id="IPR032515">
    <property type="entry name" value="DUF4964"/>
</dbReference>
<dbReference type="Pfam" id="PF17168">
    <property type="entry name" value="DUF5127"/>
    <property type="match status" value="1"/>
</dbReference>
<dbReference type="PANTHER" id="PTHR31987:SF1">
    <property type="entry name" value="GLUTAMINASE A"/>
    <property type="match status" value="1"/>
</dbReference>
<dbReference type="InterPro" id="IPR052743">
    <property type="entry name" value="Glutaminase_GtaA"/>
</dbReference>
<evidence type="ECO:0000259" key="4">
    <source>
        <dbReference type="Pfam" id="PF17168"/>
    </source>
</evidence>
<dbReference type="PANTHER" id="PTHR31987">
    <property type="entry name" value="GLUTAMINASE A-RELATED"/>
    <property type="match status" value="1"/>
</dbReference>
<evidence type="ECO:0000259" key="2">
    <source>
        <dbReference type="Pfam" id="PF16334"/>
    </source>
</evidence>
<dbReference type="InterPro" id="IPR032514">
    <property type="entry name" value="GtaA_central"/>
</dbReference>
<dbReference type="AlphaFoldDB" id="A0A642V368"/>
<proteinExistence type="predicted"/>
<feature type="domain" description="Glutaminase A N-terminal" evidence="4">
    <location>
        <begin position="109"/>
        <end position="356"/>
    </location>
</feature>
<dbReference type="OrthoDB" id="431715at2759"/>
<dbReference type="InterPro" id="IPR033433">
    <property type="entry name" value="GtaA_N"/>
</dbReference>
<dbReference type="Proteomes" id="UP000761534">
    <property type="component" value="Unassembled WGS sequence"/>
</dbReference>
<gene>
    <name evidence="5" type="ORF">TRICI_003466</name>
</gene>
<dbReference type="InterPro" id="IPR012341">
    <property type="entry name" value="6hp_glycosidase-like_sf"/>
</dbReference>
<name>A0A642V368_9ASCO</name>
<evidence type="ECO:0000256" key="1">
    <source>
        <dbReference type="SAM" id="SignalP"/>
    </source>
</evidence>
<dbReference type="InterPro" id="IPR008928">
    <property type="entry name" value="6-hairpin_glycosidase_sf"/>
</dbReference>
<feature type="chain" id="PRO_5024795014" description="Glutaminase A" evidence="1">
    <location>
        <begin position="20"/>
        <end position="777"/>
    </location>
</feature>
<sequence length="777" mass="87705">MVCVKSFVALAVSSAVVVAETVYSPVRPPAIPLAVRDPYSSLWSSTGNGSAINTNRVIFWGGEFVGWEGLVTVDGKTYEWLGNEVKGNDSGKEVETADLKTVTFDSHNSNFTFEVGGVELFANFFSPVLPHDLCRSSIPLSYITVSAKSSDGKKHEVQLYNEMGGDVVTFNNQSTLKWDLYQDGEKVDSNSNGGTPKNSSSVHSWFWGLKNPITFGEESDFPTDGNYTFSTTQGKADNFSFQAGYSDNIRKAYISKQQLDKTIDTKYRPYSDKQPVFAYAHDLGEVTTDPSSVLYTVGSLRQKAIQYTNPENKNETLKPWWGKCYGSEFDVIKFHYNDLEHSQKEASKLETQLQKDVSEYFGKEDVQYINPDGHMPTNYKANGTNTYGQRYTFDPENGFGFLDPETLKSVAVPDSTEENSYYAILALSLRQIMMGYMITENTKTVDSDDPLVFQKEISSNGNMNTVDVMFPAMPYFMYSNPNLLRYNMEPLFQYQEAGIYPNKYSIHDLGTHFPNATGHEDGSDEYMPVEECGNMIIMCYTYYKFTGDTDYLKKHYNLLKQWNDYLVEFSLTPSHQISTDDFAGPLVNQTNLAIKGVIGISTMSKISQAVGKDDDAKNFTSIAKDYYNQWKGFAIDPSKKHTMLSYNWRNSNGLLYNIYTDKLNDIGIVEDDIFEMQSDWYPTISQKYGPPLDNRHTYTKSDWQVWAAAVAEPNTRRLILTSLAYWLNNTNTGQPFSDWYDAVSGEFHPDGHFVARPVTGGHFALLAHQAAKESNKE</sequence>
<dbReference type="VEuPathDB" id="FungiDB:TRICI_003466"/>
<feature type="signal peptide" evidence="1">
    <location>
        <begin position="1"/>
        <end position="19"/>
    </location>
</feature>
<evidence type="ECO:0008006" key="7">
    <source>
        <dbReference type="Google" id="ProtNLM"/>
    </source>
</evidence>
<keyword evidence="1" id="KW-0732">Signal</keyword>
<dbReference type="EMBL" id="SWFS01000253">
    <property type="protein sequence ID" value="KAA8912557.1"/>
    <property type="molecule type" value="Genomic_DNA"/>
</dbReference>
<evidence type="ECO:0000259" key="3">
    <source>
        <dbReference type="Pfam" id="PF16335"/>
    </source>
</evidence>
<keyword evidence="6" id="KW-1185">Reference proteome</keyword>